<proteinExistence type="predicted"/>
<protein>
    <submittedName>
        <fullName evidence="1">Uncharacterized protein</fullName>
    </submittedName>
</protein>
<comment type="caution">
    <text evidence="1">The sequence shown here is derived from an EMBL/GenBank/DDBJ whole genome shotgun (WGS) entry which is preliminary data.</text>
</comment>
<dbReference type="Proteomes" id="UP001148614">
    <property type="component" value="Unassembled WGS sequence"/>
</dbReference>
<gene>
    <name evidence="1" type="ORF">NPX13_g2875</name>
</gene>
<name>A0A9W8NJK5_9PEZI</name>
<evidence type="ECO:0000313" key="1">
    <source>
        <dbReference type="EMBL" id="KAJ3577692.1"/>
    </source>
</evidence>
<evidence type="ECO:0000313" key="2">
    <source>
        <dbReference type="Proteomes" id="UP001148614"/>
    </source>
</evidence>
<dbReference type="EMBL" id="JANPWZ010000325">
    <property type="protein sequence ID" value="KAJ3577692.1"/>
    <property type="molecule type" value="Genomic_DNA"/>
</dbReference>
<dbReference type="VEuPathDB" id="FungiDB:F4678DRAFT_477776"/>
<keyword evidence="2" id="KW-1185">Reference proteome</keyword>
<sequence>MCLKIVNHTMLCDVRPVTRHPSNPDAYIVDPFTIPQAKCCTVGTPNTSNNLPCPTHGCCQITVRSFPCGCGNTVGYHRYTPARPPSACTIETAKIPTRGVWRKLQSLDDIPSAGVNAQPAPSEELQIARRGFNHAVVRLGKMATKIETASRKKELKQQNLKNGAPVEKQFEAARDELKQVADAAGEVQSVFYTWMHMKNTFEQAEYGKASAVEMSV</sequence>
<organism evidence="1 2">
    <name type="scientific">Xylaria arbuscula</name>
    <dbReference type="NCBI Taxonomy" id="114810"/>
    <lineage>
        <taxon>Eukaryota</taxon>
        <taxon>Fungi</taxon>
        <taxon>Dikarya</taxon>
        <taxon>Ascomycota</taxon>
        <taxon>Pezizomycotina</taxon>
        <taxon>Sordariomycetes</taxon>
        <taxon>Xylariomycetidae</taxon>
        <taxon>Xylariales</taxon>
        <taxon>Xylariaceae</taxon>
        <taxon>Xylaria</taxon>
    </lineage>
</organism>
<accession>A0A9W8NJK5</accession>
<dbReference type="AlphaFoldDB" id="A0A9W8NJK5"/>
<reference evidence="1" key="1">
    <citation type="submission" date="2022-07" db="EMBL/GenBank/DDBJ databases">
        <title>Genome Sequence of Xylaria arbuscula.</title>
        <authorList>
            <person name="Buettner E."/>
        </authorList>
    </citation>
    <scope>NUCLEOTIDE SEQUENCE</scope>
    <source>
        <strain evidence="1">VT107</strain>
    </source>
</reference>